<feature type="domain" description="Nucleotidyl transferase" evidence="12">
    <location>
        <begin position="2"/>
        <end position="232"/>
    </location>
</feature>
<comment type="cofactor">
    <cofactor evidence="1">
        <name>Mg(2+)</name>
        <dbReference type="ChEBI" id="CHEBI:18420"/>
    </cofactor>
</comment>
<evidence type="ECO:0000256" key="3">
    <source>
        <dbReference type="ARBA" id="ARBA00012461"/>
    </source>
</evidence>
<keyword evidence="8" id="KW-0460">Magnesium</keyword>
<reference evidence="13" key="1">
    <citation type="submission" date="2020-09" db="EMBL/GenBank/DDBJ databases">
        <title>A novel bacterium of genus Paenibacillus, isolated from South China Sea.</title>
        <authorList>
            <person name="Huang H."/>
            <person name="Mo K."/>
            <person name="Hu Y."/>
        </authorList>
    </citation>
    <scope>NUCLEOTIDE SEQUENCE</scope>
    <source>
        <strain evidence="13">IB182496</strain>
    </source>
</reference>
<dbReference type="SUPFAM" id="SSF53448">
    <property type="entry name" value="Nucleotide-diphospho-sugar transferases"/>
    <property type="match status" value="1"/>
</dbReference>
<evidence type="ECO:0000256" key="4">
    <source>
        <dbReference type="ARBA" id="ARBA00017654"/>
    </source>
</evidence>
<dbReference type="GO" id="GO:0008879">
    <property type="term" value="F:glucose-1-phosphate thymidylyltransferase activity"/>
    <property type="evidence" value="ECO:0007669"/>
    <property type="project" value="UniProtKB-EC"/>
</dbReference>
<keyword evidence="7" id="KW-0479">Metal-binding</keyword>
<evidence type="ECO:0000256" key="1">
    <source>
        <dbReference type="ARBA" id="ARBA00001946"/>
    </source>
</evidence>
<dbReference type="PANTHER" id="PTHR43532">
    <property type="entry name" value="GLUCOSE-1-PHOSPHATE THYMIDYLYLTRANSFERASE"/>
    <property type="match status" value="1"/>
</dbReference>
<dbReference type="RefSeq" id="WP_190921709.1">
    <property type="nucleotide sequence ID" value="NZ_JACXIZ010000080.1"/>
</dbReference>
<name>A0A927BZI8_9BACL</name>
<proteinExistence type="inferred from homology"/>
<keyword evidence="14" id="KW-1185">Reference proteome</keyword>
<dbReference type="InterPro" id="IPR005907">
    <property type="entry name" value="G1P_thy_trans_s"/>
</dbReference>
<evidence type="ECO:0000313" key="14">
    <source>
        <dbReference type="Proteomes" id="UP000621560"/>
    </source>
</evidence>
<evidence type="ECO:0000256" key="6">
    <source>
        <dbReference type="ARBA" id="ARBA00022695"/>
    </source>
</evidence>
<evidence type="ECO:0000313" key="13">
    <source>
        <dbReference type="EMBL" id="MBD2848615.1"/>
    </source>
</evidence>
<accession>A0A927BZI8</accession>
<evidence type="ECO:0000256" key="9">
    <source>
        <dbReference type="ARBA" id="ARBA00032492"/>
    </source>
</evidence>
<comment type="caution">
    <text evidence="13">The sequence shown here is derived from an EMBL/GenBank/DDBJ whole genome shotgun (WGS) entry which is preliminary data.</text>
</comment>
<keyword evidence="5 13" id="KW-0808">Transferase</keyword>
<dbReference type="Proteomes" id="UP000621560">
    <property type="component" value="Unassembled WGS sequence"/>
</dbReference>
<dbReference type="EMBL" id="JACXIZ010000080">
    <property type="protein sequence ID" value="MBD2848615.1"/>
    <property type="molecule type" value="Genomic_DNA"/>
</dbReference>
<comment type="similarity">
    <text evidence="2">Belongs to the glucose-1-phosphate thymidylyltransferase family.</text>
</comment>
<dbReference type="Gene3D" id="3.90.550.10">
    <property type="entry name" value="Spore Coat Polysaccharide Biosynthesis Protein SpsA, Chain A"/>
    <property type="match status" value="1"/>
</dbReference>
<dbReference type="PANTHER" id="PTHR43532:SF1">
    <property type="entry name" value="GLUCOSE-1-PHOSPHATE THYMIDYLYLTRANSFERASE 1"/>
    <property type="match status" value="1"/>
</dbReference>
<sequence length="240" mass="26159">MKGILLAGGTGSRLDPLTRVVNKHLLPVGQKPMICHNIVKLKEAGIEEIALVITPPSASLYAGLLGSGSEWGVRLTYYMQDKAGGIAQALQLTRPMVRSGEKFVVILGDNLFEDKLAPHAQAYEAQATGARVLLKQVEDARRYGVPELQGGHIVSIEEKPKRPKSNYCITGIYMYDASVYDIIGGIKPSARGELEITDVNNVYAARGELEYDVLKGWWTDAGTFRSLLEAGSRLMGGDER</sequence>
<evidence type="ECO:0000256" key="7">
    <source>
        <dbReference type="ARBA" id="ARBA00022723"/>
    </source>
</evidence>
<comment type="catalytic activity">
    <reaction evidence="11">
        <text>dTTP + alpha-D-glucose 1-phosphate + H(+) = dTDP-alpha-D-glucose + diphosphate</text>
        <dbReference type="Rhea" id="RHEA:15225"/>
        <dbReference type="ChEBI" id="CHEBI:15378"/>
        <dbReference type="ChEBI" id="CHEBI:33019"/>
        <dbReference type="ChEBI" id="CHEBI:37568"/>
        <dbReference type="ChEBI" id="CHEBI:57477"/>
        <dbReference type="ChEBI" id="CHEBI:58601"/>
        <dbReference type="EC" id="2.7.7.24"/>
    </reaction>
</comment>
<keyword evidence="6" id="KW-0548">Nucleotidyltransferase</keyword>
<dbReference type="GO" id="GO:0046872">
    <property type="term" value="F:metal ion binding"/>
    <property type="evidence" value="ECO:0007669"/>
    <property type="project" value="UniProtKB-KW"/>
</dbReference>
<evidence type="ECO:0000256" key="10">
    <source>
        <dbReference type="ARBA" id="ARBA00032598"/>
    </source>
</evidence>
<protein>
    <recommendedName>
        <fullName evidence="4">Glucose-1-phosphate thymidylyltransferase</fullName>
        <ecNumber evidence="3">2.7.7.24</ecNumber>
    </recommendedName>
    <alternativeName>
        <fullName evidence="10">dTDP-glucose pyrophosphorylase</fullName>
    </alternativeName>
    <alternativeName>
        <fullName evidence="9">dTDP-glucose synthase</fullName>
    </alternativeName>
</protein>
<gene>
    <name evidence="13" type="ORF">IDH44_25880</name>
</gene>
<dbReference type="Pfam" id="PF00483">
    <property type="entry name" value="NTP_transferase"/>
    <property type="match status" value="1"/>
</dbReference>
<evidence type="ECO:0000256" key="5">
    <source>
        <dbReference type="ARBA" id="ARBA00022679"/>
    </source>
</evidence>
<organism evidence="13 14">
    <name type="scientific">Paenibacillus sabuli</name>
    <dbReference type="NCBI Taxonomy" id="2772509"/>
    <lineage>
        <taxon>Bacteria</taxon>
        <taxon>Bacillati</taxon>
        <taxon>Bacillota</taxon>
        <taxon>Bacilli</taxon>
        <taxon>Bacillales</taxon>
        <taxon>Paenibacillaceae</taxon>
        <taxon>Paenibacillus</taxon>
    </lineage>
</organism>
<evidence type="ECO:0000256" key="2">
    <source>
        <dbReference type="ARBA" id="ARBA00010480"/>
    </source>
</evidence>
<dbReference type="InterPro" id="IPR005835">
    <property type="entry name" value="NTP_transferase_dom"/>
</dbReference>
<evidence type="ECO:0000259" key="12">
    <source>
        <dbReference type="Pfam" id="PF00483"/>
    </source>
</evidence>
<dbReference type="InterPro" id="IPR029044">
    <property type="entry name" value="Nucleotide-diphossugar_trans"/>
</dbReference>
<dbReference type="EC" id="2.7.7.24" evidence="3"/>
<evidence type="ECO:0000256" key="11">
    <source>
        <dbReference type="ARBA" id="ARBA00049336"/>
    </source>
</evidence>
<dbReference type="AlphaFoldDB" id="A0A927BZI8"/>
<evidence type="ECO:0000256" key="8">
    <source>
        <dbReference type="ARBA" id="ARBA00022842"/>
    </source>
</evidence>